<keyword evidence="11" id="KW-0407">Ion channel</keyword>
<gene>
    <name evidence="16" type="primary">HVCN1_2</name>
    <name evidence="16" type="ORF">SK128_020867</name>
</gene>
<evidence type="ECO:0000256" key="11">
    <source>
        <dbReference type="ARBA" id="ARBA00023303"/>
    </source>
</evidence>
<evidence type="ECO:0000256" key="9">
    <source>
        <dbReference type="ARBA" id="ARBA00023065"/>
    </source>
</evidence>
<evidence type="ECO:0000256" key="2">
    <source>
        <dbReference type="ARBA" id="ARBA00015897"/>
    </source>
</evidence>
<organism evidence="16 17">
    <name type="scientific">Halocaridina rubra</name>
    <name type="common">Hawaiian red shrimp</name>
    <dbReference type="NCBI Taxonomy" id="373956"/>
    <lineage>
        <taxon>Eukaryota</taxon>
        <taxon>Metazoa</taxon>
        <taxon>Ecdysozoa</taxon>
        <taxon>Arthropoda</taxon>
        <taxon>Crustacea</taxon>
        <taxon>Multicrustacea</taxon>
        <taxon>Malacostraca</taxon>
        <taxon>Eumalacostraca</taxon>
        <taxon>Eucarida</taxon>
        <taxon>Decapoda</taxon>
        <taxon>Pleocyemata</taxon>
        <taxon>Caridea</taxon>
        <taxon>Atyoidea</taxon>
        <taxon>Atyidae</taxon>
        <taxon>Halocaridina</taxon>
    </lineage>
</organism>
<dbReference type="AlphaFoldDB" id="A0AAN8WZ95"/>
<feature type="region of interest" description="Disordered" evidence="13">
    <location>
        <begin position="190"/>
        <end position="211"/>
    </location>
</feature>
<evidence type="ECO:0000256" key="1">
    <source>
        <dbReference type="ARBA" id="ARBA00004651"/>
    </source>
</evidence>
<dbReference type="GO" id="GO:0030171">
    <property type="term" value="F:voltage-gated proton channel activity"/>
    <property type="evidence" value="ECO:0007669"/>
    <property type="project" value="InterPro"/>
</dbReference>
<reference evidence="16 17" key="1">
    <citation type="submission" date="2023-11" db="EMBL/GenBank/DDBJ databases">
        <title>Halocaridina rubra genome assembly.</title>
        <authorList>
            <person name="Smith C."/>
        </authorList>
    </citation>
    <scope>NUCLEOTIDE SEQUENCE [LARGE SCALE GENOMIC DNA]</scope>
    <source>
        <strain evidence="16">EP-1</strain>
        <tissue evidence="16">Whole</tissue>
    </source>
</reference>
<feature type="transmembrane region" description="Helical" evidence="14">
    <location>
        <begin position="106"/>
        <end position="123"/>
    </location>
</feature>
<dbReference type="InterPro" id="IPR027359">
    <property type="entry name" value="Volt_channel_dom_sf"/>
</dbReference>
<proteinExistence type="predicted"/>
<feature type="compositionally biased region" description="Basic and acidic residues" evidence="13">
    <location>
        <begin position="200"/>
        <end position="211"/>
    </location>
</feature>
<dbReference type="PANTHER" id="PTHR46480">
    <property type="entry name" value="F20B24.22"/>
    <property type="match status" value="1"/>
</dbReference>
<dbReference type="EMBL" id="JAXCGZ010013238">
    <property type="protein sequence ID" value="KAK7073211.1"/>
    <property type="molecule type" value="Genomic_DNA"/>
</dbReference>
<keyword evidence="8" id="KW-0175">Coiled coil</keyword>
<dbReference type="Gene3D" id="1.20.120.350">
    <property type="entry name" value="Voltage-gated potassium channels. Chain C"/>
    <property type="match status" value="1"/>
</dbReference>
<keyword evidence="6" id="KW-0851">Voltage-gated channel</keyword>
<feature type="transmembrane region" description="Helical" evidence="14">
    <location>
        <begin position="129"/>
        <end position="146"/>
    </location>
</feature>
<evidence type="ECO:0000256" key="4">
    <source>
        <dbReference type="ARBA" id="ARBA00022475"/>
    </source>
</evidence>
<evidence type="ECO:0000256" key="13">
    <source>
        <dbReference type="SAM" id="MobiDB-lite"/>
    </source>
</evidence>
<accession>A0AAN8WZ95</accession>
<keyword evidence="17" id="KW-1185">Reference proteome</keyword>
<evidence type="ECO:0000256" key="10">
    <source>
        <dbReference type="ARBA" id="ARBA00023136"/>
    </source>
</evidence>
<sequence>MSRDSEISLSSEDEDPTWRRPGINGFRQTLRNTMMQTKYQLVVMGLVILDVVLVVGQLMLDLQGSHHTASRVLHYLSLAVLSIFFLEIIFKIFTYEREFFSSKFEMFDAVVVIVALILDIIYLDETDAHSGFGFIIILRLWRLVRIQNAMMVQVRRVEEKKLEREKQRRWVVEEELQRYKTYVATLQENAYPDLPPFENSTKDPPDNREPA</sequence>
<evidence type="ECO:0000313" key="16">
    <source>
        <dbReference type="EMBL" id="KAK7073211.1"/>
    </source>
</evidence>
<evidence type="ECO:0000256" key="5">
    <source>
        <dbReference type="ARBA" id="ARBA00022692"/>
    </source>
</evidence>
<evidence type="ECO:0000256" key="14">
    <source>
        <dbReference type="SAM" id="Phobius"/>
    </source>
</evidence>
<evidence type="ECO:0000256" key="12">
    <source>
        <dbReference type="ARBA" id="ARBA00031989"/>
    </source>
</evidence>
<dbReference type="InterPro" id="IPR005821">
    <property type="entry name" value="Ion_trans_dom"/>
</dbReference>
<dbReference type="Proteomes" id="UP001381693">
    <property type="component" value="Unassembled WGS sequence"/>
</dbReference>
<feature type="region of interest" description="Disordered" evidence="13">
    <location>
        <begin position="1"/>
        <end position="20"/>
    </location>
</feature>
<evidence type="ECO:0000256" key="8">
    <source>
        <dbReference type="ARBA" id="ARBA00023054"/>
    </source>
</evidence>
<feature type="domain" description="Ion transport" evidence="15">
    <location>
        <begin position="40"/>
        <end position="146"/>
    </location>
</feature>
<protein>
    <recommendedName>
        <fullName evidence="2">Voltage-gated hydrogen channel 1</fullName>
    </recommendedName>
    <alternativeName>
        <fullName evidence="12">Hydrogen voltage-gated channel 1</fullName>
    </alternativeName>
</protein>
<evidence type="ECO:0000313" key="17">
    <source>
        <dbReference type="Proteomes" id="UP001381693"/>
    </source>
</evidence>
<keyword evidence="9" id="KW-0406">Ion transport</keyword>
<dbReference type="InterPro" id="IPR031846">
    <property type="entry name" value="Hvcn1"/>
</dbReference>
<evidence type="ECO:0000256" key="3">
    <source>
        <dbReference type="ARBA" id="ARBA00022448"/>
    </source>
</evidence>
<keyword evidence="10 14" id="KW-0472">Membrane</keyword>
<keyword evidence="3" id="KW-0813">Transport</keyword>
<dbReference type="GO" id="GO:0005886">
    <property type="term" value="C:plasma membrane"/>
    <property type="evidence" value="ECO:0007669"/>
    <property type="project" value="UniProtKB-SubCell"/>
</dbReference>
<dbReference type="PANTHER" id="PTHR46480:SF1">
    <property type="entry name" value="VOLTAGE-GATED HYDROGEN CHANNEL 1"/>
    <property type="match status" value="1"/>
</dbReference>
<comment type="caution">
    <text evidence="16">The sequence shown here is derived from an EMBL/GenBank/DDBJ whole genome shotgun (WGS) entry which is preliminary data.</text>
</comment>
<keyword evidence="4" id="KW-1003">Cell membrane</keyword>
<evidence type="ECO:0000259" key="15">
    <source>
        <dbReference type="Pfam" id="PF00520"/>
    </source>
</evidence>
<keyword evidence="7 14" id="KW-1133">Transmembrane helix</keyword>
<evidence type="ECO:0000256" key="6">
    <source>
        <dbReference type="ARBA" id="ARBA00022882"/>
    </source>
</evidence>
<name>A0AAN8WZ95_HALRR</name>
<comment type="subcellular location">
    <subcellularLocation>
        <location evidence="1">Cell membrane</location>
        <topology evidence="1">Multi-pass membrane protein</topology>
    </subcellularLocation>
</comment>
<evidence type="ECO:0000256" key="7">
    <source>
        <dbReference type="ARBA" id="ARBA00022989"/>
    </source>
</evidence>
<dbReference type="Pfam" id="PF00520">
    <property type="entry name" value="Ion_trans"/>
    <property type="match status" value="1"/>
</dbReference>
<keyword evidence="5 14" id="KW-0812">Transmembrane</keyword>
<dbReference type="SUPFAM" id="SSF81324">
    <property type="entry name" value="Voltage-gated potassium channels"/>
    <property type="match status" value="1"/>
</dbReference>
<dbReference type="GO" id="GO:0034702">
    <property type="term" value="C:monoatomic ion channel complex"/>
    <property type="evidence" value="ECO:0007669"/>
    <property type="project" value="UniProtKB-KW"/>
</dbReference>
<feature type="transmembrane region" description="Helical" evidence="14">
    <location>
        <begin position="41"/>
        <end position="60"/>
    </location>
</feature>
<feature type="transmembrane region" description="Helical" evidence="14">
    <location>
        <begin position="72"/>
        <end position="94"/>
    </location>
</feature>